<dbReference type="GO" id="GO:0003723">
    <property type="term" value="F:RNA binding"/>
    <property type="evidence" value="ECO:0007669"/>
    <property type="project" value="InterPro"/>
</dbReference>
<proteinExistence type="predicted"/>
<feature type="compositionally biased region" description="Basic residues" evidence="5">
    <location>
        <begin position="1"/>
        <end position="14"/>
    </location>
</feature>
<dbReference type="InterPro" id="IPR040000">
    <property type="entry name" value="NOP9"/>
</dbReference>
<dbReference type="PANTHER" id="PTHR13102:SF0">
    <property type="entry name" value="NUCLEOLAR PROTEIN 9"/>
    <property type="match status" value="1"/>
</dbReference>
<feature type="region of interest" description="Disordered" evidence="5">
    <location>
        <begin position="1"/>
        <end position="35"/>
    </location>
</feature>
<feature type="compositionally biased region" description="Polar residues" evidence="5">
    <location>
        <begin position="508"/>
        <end position="518"/>
    </location>
</feature>
<reference evidence="6" key="1">
    <citation type="submission" date="2020-11" db="EMBL/GenBank/DDBJ databases">
        <authorList>
            <consortium name="DOE Joint Genome Institute"/>
            <person name="Ahrendt S."/>
            <person name="Riley R."/>
            <person name="Andreopoulos W."/>
            <person name="LaButti K."/>
            <person name="Pangilinan J."/>
            <person name="Ruiz-duenas F.J."/>
            <person name="Barrasa J.M."/>
            <person name="Sanchez-Garcia M."/>
            <person name="Camarero S."/>
            <person name="Miyauchi S."/>
            <person name="Serrano A."/>
            <person name="Linde D."/>
            <person name="Babiker R."/>
            <person name="Drula E."/>
            <person name="Ayuso-Fernandez I."/>
            <person name="Pacheco R."/>
            <person name="Padilla G."/>
            <person name="Ferreira P."/>
            <person name="Barriuso J."/>
            <person name="Kellner H."/>
            <person name="Castanera R."/>
            <person name="Alfaro M."/>
            <person name="Ramirez L."/>
            <person name="Pisabarro A.G."/>
            <person name="Kuo A."/>
            <person name="Tritt A."/>
            <person name="Lipzen A."/>
            <person name="He G."/>
            <person name="Yan M."/>
            <person name="Ng V."/>
            <person name="Cullen D."/>
            <person name="Martin F."/>
            <person name="Rosso M.-N."/>
            <person name="Henrissat B."/>
            <person name="Hibbett D."/>
            <person name="Martinez A.T."/>
            <person name="Grigoriev I.V."/>
        </authorList>
    </citation>
    <scope>NUCLEOTIDE SEQUENCE</scope>
    <source>
        <strain evidence="6">AH 44721</strain>
    </source>
</reference>
<evidence type="ECO:0000313" key="7">
    <source>
        <dbReference type="Proteomes" id="UP000724874"/>
    </source>
</evidence>
<dbReference type="GO" id="GO:0030686">
    <property type="term" value="C:90S preribosome"/>
    <property type="evidence" value="ECO:0007669"/>
    <property type="project" value="TreeGrafter"/>
</dbReference>
<dbReference type="Gene3D" id="1.25.10.10">
    <property type="entry name" value="Leucine-rich Repeat Variant"/>
    <property type="match status" value="2"/>
</dbReference>
<evidence type="ECO:0000256" key="5">
    <source>
        <dbReference type="SAM" id="MobiDB-lite"/>
    </source>
</evidence>
<dbReference type="OrthoDB" id="392571at2759"/>
<evidence type="ECO:0000256" key="3">
    <source>
        <dbReference type="ARBA" id="ARBA00030932"/>
    </source>
</evidence>
<dbReference type="GO" id="GO:0000480">
    <property type="term" value="P:endonucleolytic cleavage in 5'-ETS of tricistronic rRNA transcript (SSU-rRNA, 5.8S rRNA, LSU-rRNA)"/>
    <property type="evidence" value="ECO:0007669"/>
    <property type="project" value="TreeGrafter"/>
</dbReference>
<organism evidence="6 7">
    <name type="scientific">Gymnopilus junonius</name>
    <name type="common">Spectacular rustgill mushroom</name>
    <name type="synonym">Gymnopilus spectabilis subsp. junonius</name>
    <dbReference type="NCBI Taxonomy" id="109634"/>
    <lineage>
        <taxon>Eukaryota</taxon>
        <taxon>Fungi</taxon>
        <taxon>Dikarya</taxon>
        <taxon>Basidiomycota</taxon>
        <taxon>Agaricomycotina</taxon>
        <taxon>Agaricomycetes</taxon>
        <taxon>Agaricomycetidae</taxon>
        <taxon>Agaricales</taxon>
        <taxon>Agaricineae</taxon>
        <taxon>Hymenogastraceae</taxon>
        <taxon>Gymnopilus</taxon>
    </lineage>
</organism>
<evidence type="ECO:0000256" key="4">
    <source>
        <dbReference type="ARBA" id="ARBA00031929"/>
    </source>
</evidence>
<dbReference type="InterPro" id="IPR016024">
    <property type="entry name" value="ARM-type_fold"/>
</dbReference>
<feature type="region of interest" description="Disordered" evidence="5">
    <location>
        <begin position="660"/>
        <end position="705"/>
    </location>
</feature>
<dbReference type="InterPro" id="IPR001313">
    <property type="entry name" value="Pumilio_RNA-bd_rpt"/>
</dbReference>
<evidence type="ECO:0000256" key="2">
    <source>
        <dbReference type="ARBA" id="ARBA00022737"/>
    </source>
</evidence>
<name>A0A9P5NAD3_GYMJU</name>
<dbReference type="GO" id="GO:0030688">
    <property type="term" value="C:preribosome, small subunit precursor"/>
    <property type="evidence" value="ECO:0007669"/>
    <property type="project" value="TreeGrafter"/>
</dbReference>
<keyword evidence="7" id="KW-1185">Reference proteome</keyword>
<protein>
    <recommendedName>
        <fullName evidence="1">Nucleolar protein 9</fullName>
    </recommendedName>
    <alternativeName>
        <fullName evidence="3 4">Pumilio domain-containing protein NOP9</fullName>
    </alternativeName>
</protein>
<dbReference type="SUPFAM" id="SSF48371">
    <property type="entry name" value="ARM repeat"/>
    <property type="match status" value="2"/>
</dbReference>
<gene>
    <name evidence="6" type="ORF">CPB84DRAFT_1796586</name>
</gene>
<evidence type="ECO:0000256" key="1">
    <source>
        <dbReference type="ARBA" id="ARBA00016427"/>
    </source>
</evidence>
<dbReference type="InterPro" id="IPR011989">
    <property type="entry name" value="ARM-like"/>
</dbReference>
<feature type="region of interest" description="Disordered" evidence="5">
    <location>
        <begin position="498"/>
        <end position="520"/>
    </location>
</feature>
<keyword evidence="2" id="KW-0677">Repeat</keyword>
<dbReference type="GO" id="GO:0005730">
    <property type="term" value="C:nucleolus"/>
    <property type="evidence" value="ECO:0007669"/>
    <property type="project" value="TreeGrafter"/>
</dbReference>
<dbReference type="EMBL" id="JADNYJ010000198">
    <property type="protein sequence ID" value="KAF8875333.1"/>
    <property type="molecule type" value="Genomic_DNA"/>
</dbReference>
<dbReference type="GO" id="GO:0000472">
    <property type="term" value="P:endonucleolytic cleavage to generate mature 5'-end of SSU-rRNA from (SSU-rRNA, 5.8S rRNA, LSU-rRNA)"/>
    <property type="evidence" value="ECO:0007669"/>
    <property type="project" value="TreeGrafter"/>
</dbReference>
<dbReference type="GO" id="GO:0000056">
    <property type="term" value="P:ribosomal small subunit export from nucleus"/>
    <property type="evidence" value="ECO:0007669"/>
    <property type="project" value="TreeGrafter"/>
</dbReference>
<dbReference type="Pfam" id="PF22493">
    <property type="entry name" value="PUF_NOP9"/>
    <property type="match status" value="1"/>
</dbReference>
<evidence type="ECO:0000313" key="6">
    <source>
        <dbReference type="EMBL" id="KAF8875333.1"/>
    </source>
</evidence>
<dbReference type="SMART" id="SM00025">
    <property type="entry name" value="Pumilio"/>
    <property type="match status" value="5"/>
</dbReference>
<dbReference type="AlphaFoldDB" id="A0A9P5NAD3"/>
<dbReference type="PANTHER" id="PTHR13102">
    <property type="entry name" value="NUCLEOLAR PROTEIN 9"/>
    <property type="match status" value="1"/>
</dbReference>
<dbReference type="GO" id="GO:0000447">
    <property type="term" value="P:endonucleolytic cleavage in ITS1 to separate SSU-rRNA from 5.8S rRNA and LSU-rRNA from tricistronic rRNA transcript (SSU-rRNA, 5.8S rRNA, LSU-rRNA)"/>
    <property type="evidence" value="ECO:0007669"/>
    <property type="project" value="TreeGrafter"/>
</dbReference>
<accession>A0A9P5NAD3</accession>
<comment type="caution">
    <text evidence="6">The sequence shown here is derived from an EMBL/GenBank/DDBJ whole genome shotgun (WGS) entry which is preliminary data.</text>
</comment>
<dbReference type="Proteomes" id="UP000724874">
    <property type="component" value="Unassembled WGS sequence"/>
</dbReference>
<sequence>MPRENRKRGKKHKKQREDEPQYEAESEQQIEAPEEPSWIVPASNHAEEVNQEAPFGYVDVDLKAYFRTVDVQIQEWQENQEDTVEDGDVDPNEQRRLFFIAALTEIRGKEKQLATDPDCSVILERMSYSMDDFVRRVFLDTLAGSYEVLLRHRFASHVCQTLFTVARDTISRESKGVITQPSTSQEEGELRTMTRLILDICEEILPSLSSLILDPFASHVVRSLLLLLSPNLSASEENTRSAVRSKKSAAWKAKQGQMKSVFADEKGKGKEISRNAPPEFSKMARRLVQIVRNELDGNETRAMAASKVACPGLQMLLEVEADQDMSNEPGSLMDRVTVGLITACRDDPSANVEESDYLGTLLRDPHSSHLLEIIVSRCSDNVFRSLWKTYLKGKLARLGAHPVANFVLAKALERVSENELSEAYQELDGVWSKLIRTSRTGVLRAVIDRAAALESSAEPLSQVLNTAFDIVADDDKKLLVPCVLTLLPLPDYRTALLSKKPDGGASHHNGQQSRSSQGPLEPKIQGSLLIQSLLRLPSPHNQFALDATFSLPVEERIKIAHTPSGSRVFDVLLDSTTVPAKAKRQLVMGFIGHYHLLIDDKLGSRVGDRCWAFADTYLKEKIARSLIQQEHALAASFYGKFFARNLNLYLLQRRPEEWRSMQSNRKRAQESQPTHIDPSSKPQVAATEHPGVAVNRKRKSRPDNEIDALFDEKLGKRVKKATLADIQSTHTDIATNLKDSKTGDKELDQVLGAIRLAPANDTVGRKRRGIKP</sequence>
<feature type="compositionally biased region" description="Acidic residues" evidence="5">
    <location>
        <begin position="20"/>
        <end position="34"/>
    </location>
</feature>